<dbReference type="AlphaFoldDB" id="A0A931B4C0"/>
<name>A0A931B4C0_9ACTN</name>
<keyword evidence="1" id="KW-0812">Transmembrane</keyword>
<organism evidence="2 3">
    <name type="scientific">Streptacidiphilus fuscans</name>
    <dbReference type="NCBI Taxonomy" id="2789292"/>
    <lineage>
        <taxon>Bacteria</taxon>
        <taxon>Bacillati</taxon>
        <taxon>Actinomycetota</taxon>
        <taxon>Actinomycetes</taxon>
        <taxon>Kitasatosporales</taxon>
        <taxon>Streptomycetaceae</taxon>
        <taxon>Streptacidiphilus</taxon>
    </lineage>
</organism>
<sequence>MRWTDTHGVRWRIRRHRLAGKRRIKPEWAFDMMPDGSMDDPISMVLAVPGMVVLGVLLPIWLVEWLVRLLLTPFAALLRLTGLVPYRVELVRDRTRGESVHTPRGYGELRRTLAAMRQGRS</sequence>
<keyword evidence="1" id="KW-1133">Transmembrane helix</keyword>
<dbReference type="RefSeq" id="WP_196192837.1">
    <property type="nucleotide sequence ID" value="NZ_JADPRT010000002.1"/>
</dbReference>
<evidence type="ECO:0000313" key="2">
    <source>
        <dbReference type="EMBL" id="MBF9067688.1"/>
    </source>
</evidence>
<dbReference type="Proteomes" id="UP000657385">
    <property type="component" value="Unassembled WGS sequence"/>
</dbReference>
<reference evidence="2" key="1">
    <citation type="submission" date="2020-11" db="EMBL/GenBank/DDBJ databases">
        <title>Isolation and identification of active actinomycetes.</title>
        <authorList>
            <person name="Yu B."/>
        </authorList>
    </citation>
    <scope>NUCLEOTIDE SEQUENCE</scope>
    <source>
        <strain evidence="2">NEAU-YB345</strain>
    </source>
</reference>
<protein>
    <submittedName>
        <fullName evidence="2">Uncharacterized protein</fullName>
    </submittedName>
</protein>
<keyword evidence="3" id="KW-1185">Reference proteome</keyword>
<evidence type="ECO:0000256" key="1">
    <source>
        <dbReference type="SAM" id="Phobius"/>
    </source>
</evidence>
<feature type="transmembrane region" description="Helical" evidence="1">
    <location>
        <begin position="42"/>
        <end position="63"/>
    </location>
</feature>
<gene>
    <name evidence="2" type="ORF">I2501_06500</name>
</gene>
<dbReference type="EMBL" id="JADPRT010000002">
    <property type="protein sequence ID" value="MBF9067688.1"/>
    <property type="molecule type" value="Genomic_DNA"/>
</dbReference>
<accession>A0A931B4C0</accession>
<keyword evidence="1" id="KW-0472">Membrane</keyword>
<evidence type="ECO:0000313" key="3">
    <source>
        <dbReference type="Proteomes" id="UP000657385"/>
    </source>
</evidence>
<comment type="caution">
    <text evidence="2">The sequence shown here is derived from an EMBL/GenBank/DDBJ whole genome shotgun (WGS) entry which is preliminary data.</text>
</comment>
<proteinExistence type="predicted"/>